<dbReference type="AlphaFoldDB" id="B0TEV8"/>
<dbReference type="HOGENOM" id="CLU_3290629_0_0_9"/>
<sequence>MFTHRQDLLICPIRKENKKTPAPQGDGSCFRGTTPLGHPK</sequence>
<evidence type="ECO:0000313" key="2">
    <source>
        <dbReference type="EMBL" id="ABZ84360.1"/>
    </source>
</evidence>
<proteinExistence type="predicted"/>
<name>B0TEV8_HELMI</name>
<dbReference type="EMBL" id="CP000930">
    <property type="protein sequence ID" value="ABZ84360.1"/>
    <property type="molecule type" value="Genomic_DNA"/>
</dbReference>
<evidence type="ECO:0000256" key="1">
    <source>
        <dbReference type="SAM" id="MobiDB-lite"/>
    </source>
</evidence>
<feature type="region of interest" description="Disordered" evidence="1">
    <location>
        <begin position="1"/>
        <end position="40"/>
    </location>
</feature>
<accession>B0TEV8</accession>
<dbReference type="KEGG" id="hmo:HM1_1795"/>
<protein>
    <submittedName>
        <fullName evidence="2">Uncharacterized protein</fullName>
    </submittedName>
</protein>
<gene>
    <name evidence="2" type="ORF">HM1_1795</name>
</gene>
<organism evidence="2 3">
    <name type="scientific">Heliobacterium modesticaldum (strain ATCC 51547 / Ice1)</name>
    <dbReference type="NCBI Taxonomy" id="498761"/>
    <lineage>
        <taxon>Bacteria</taxon>
        <taxon>Bacillati</taxon>
        <taxon>Bacillota</taxon>
        <taxon>Clostridia</taxon>
        <taxon>Eubacteriales</taxon>
        <taxon>Heliobacteriaceae</taxon>
        <taxon>Heliomicrobium</taxon>
    </lineage>
</organism>
<reference evidence="2 3" key="1">
    <citation type="journal article" date="2008" name="J. Bacteriol.">
        <title>The genome of Heliobacterium modesticaldum, a phototrophic representative of the Firmicutes containing the simplest photosynthetic apparatus.</title>
        <authorList>
            <person name="Sattley W.M."/>
            <person name="Madigan M.T."/>
            <person name="Swingley W.D."/>
            <person name="Cheung P.C."/>
            <person name="Clocksin K.M."/>
            <person name="Conrad A.L."/>
            <person name="Dejesa L.C."/>
            <person name="Honchak B.M."/>
            <person name="Jung D.O."/>
            <person name="Karbach L.E."/>
            <person name="Kurdoglu A."/>
            <person name="Lahiri S."/>
            <person name="Mastrian S.D."/>
            <person name="Page L.E."/>
            <person name="Taylor H.L."/>
            <person name="Wang Z.T."/>
            <person name="Raymond J."/>
            <person name="Chen M."/>
            <person name="Blankenship R.E."/>
            <person name="Touchman J.W."/>
        </authorList>
    </citation>
    <scope>NUCLEOTIDE SEQUENCE [LARGE SCALE GENOMIC DNA]</scope>
    <source>
        <strain evidence="3">ATCC 51547 / Ice1</strain>
    </source>
</reference>
<feature type="compositionally biased region" description="Basic and acidic residues" evidence="1">
    <location>
        <begin position="1"/>
        <end position="19"/>
    </location>
</feature>
<dbReference type="Proteomes" id="UP000008550">
    <property type="component" value="Chromosome"/>
</dbReference>
<evidence type="ECO:0000313" key="3">
    <source>
        <dbReference type="Proteomes" id="UP000008550"/>
    </source>
</evidence>
<keyword evidence="3" id="KW-1185">Reference proteome</keyword>